<dbReference type="InterPro" id="IPR018534">
    <property type="entry name" value="Tet_reg_excision_RteC"/>
</dbReference>
<accession>A0A7Y9C7Z4</accession>
<gene>
    <name evidence="1" type="ORF">HZF10_13520</name>
</gene>
<comment type="caution">
    <text evidence="1">The sequence shown here is derived from an EMBL/GenBank/DDBJ whole genome shotgun (WGS) entry which is preliminary data.</text>
</comment>
<name>A0A7Y9C7Z4_9FLAO</name>
<keyword evidence="2" id="KW-1185">Reference proteome</keyword>
<dbReference type="AlphaFoldDB" id="A0A7Y9C7Z4"/>
<dbReference type="Pfam" id="PF09357">
    <property type="entry name" value="RteC"/>
    <property type="match status" value="1"/>
</dbReference>
<organism evidence="1 2">
    <name type="scientific">Flavobacterium agri</name>
    <dbReference type="NCBI Taxonomy" id="2743471"/>
    <lineage>
        <taxon>Bacteria</taxon>
        <taxon>Pseudomonadati</taxon>
        <taxon>Bacteroidota</taxon>
        <taxon>Flavobacteriia</taxon>
        <taxon>Flavobacteriales</taxon>
        <taxon>Flavobacteriaceae</taxon>
        <taxon>Flavobacterium</taxon>
    </lineage>
</organism>
<protein>
    <submittedName>
        <fullName evidence="1">RteC domain-containing protein</fullName>
    </submittedName>
</protein>
<proteinExistence type="predicted"/>
<evidence type="ECO:0000313" key="1">
    <source>
        <dbReference type="EMBL" id="NYA71943.1"/>
    </source>
</evidence>
<reference evidence="1 2" key="1">
    <citation type="submission" date="2020-07" db="EMBL/GenBank/DDBJ databases">
        <authorList>
            <person name="Sun Q."/>
        </authorList>
    </citation>
    <scope>NUCLEOTIDE SEQUENCE [LARGE SCALE GENOMIC DNA]</scope>
    <source>
        <strain evidence="1 2">MAH-1</strain>
    </source>
</reference>
<dbReference type="Proteomes" id="UP000535020">
    <property type="component" value="Unassembled WGS sequence"/>
</dbReference>
<dbReference type="EMBL" id="JACBJI010000006">
    <property type="protein sequence ID" value="NYA71943.1"/>
    <property type="molecule type" value="Genomic_DNA"/>
</dbReference>
<sequence>MASEKMRDYLYRDLSALKDGVFQNERPLLQWTAPKVALVELLYALHTEGVFNNGRATLHEIAGFMETAFKIELGQYHRVFFEIRARKNDRTRF</sequence>
<evidence type="ECO:0000313" key="2">
    <source>
        <dbReference type="Proteomes" id="UP000535020"/>
    </source>
</evidence>